<keyword evidence="9" id="KW-1185">Reference proteome</keyword>
<dbReference type="Pfam" id="PF00072">
    <property type="entry name" value="Response_reg"/>
    <property type="match status" value="1"/>
</dbReference>
<evidence type="ECO:0000256" key="3">
    <source>
        <dbReference type="ARBA" id="ARBA00023125"/>
    </source>
</evidence>
<dbReference type="Pfam" id="PF00486">
    <property type="entry name" value="Trans_reg_C"/>
    <property type="match status" value="1"/>
</dbReference>
<dbReference type="PROSITE" id="PS51755">
    <property type="entry name" value="OMPR_PHOB"/>
    <property type="match status" value="1"/>
</dbReference>
<keyword evidence="1 4" id="KW-0597">Phosphoprotein</keyword>
<dbReference type="OrthoDB" id="9802426at2"/>
<proteinExistence type="predicted"/>
<dbReference type="GO" id="GO:0000976">
    <property type="term" value="F:transcription cis-regulatory region binding"/>
    <property type="evidence" value="ECO:0007669"/>
    <property type="project" value="TreeGrafter"/>
</dbReference>
<dbReference type="KEGG" id="pspw:BJG93_24050"/>
<evidence type="ECO:0000256" key="4">
    <source>
        <dbReference type="PROSITE-ProRule" id="PRU00169"/>
    </source>
</evidence>
<evidence type="ECO:0000313" key="9">
    <source>
        <dbReference type="Proteomes" id="UP000179860"/>
    </source>
</evidence>
<dbReference type="SMART" id="SM00862">
    <property type="entry name" value="Trans_reg_C"/>
    <property type="match status" value="1"/>
</dbReference>
<keyword evidence="3 5" id="KW-0238">DNA-binding</keyword>
<dbReference type="EMBL" id="CP017562">
    <property type="protein sequence ID" value="APA88434.1"/>
    <property type="molecule type" value="Genomic_DNA"/>
</dbReference>
<dbReference type="PANTHER" id="PTHR48111">
    <property type="entry name" value="REGULATOR OF RPOS"/>
    <property type="match status" value="1"/>
</dbReference>
<accession>A0A1I9YQE3</accession>
<dbReference type="SUPFAM" id="SSF52172">
    <property type="entry name" value="CheY-like"/>
    <property type="match status" value="1"/>
</dbReference>
<dbReference type="InterPro" id="IPR001789">
    <property type="entry name" value="Sig_transdc_resp-reg_receiver"/>
</dbReference>
<evidence type="ECO:0000259" key="7">
    <source>
        <dbReference type="PROSITE" id="PS51755"/>
    </source>
</evidence>
<dbReference type="GO" id="GO:0005829">
    <property type="term" value="C:cytosol"/>
    <property type="evidence" value="ECO:0007669"/>
    <property type="project" value="TreeGrafter"/>
</dbReference>
<dbReference type="Gene3D" id="1.10.10.10">
    <property type="entry name" value="Winged helix-like DNA-binding domain superfamily/Winged helix DNA-binding domain"/>
    <property type="match status" value="1"/>
</dbReference>
<reference evidence="8" key="1">
    <citation type="submission" date="2016-09" db="EMBL/GenBank/DDBJ databases">
        <title>The Complete Genome of Burkholderia sprentiae wsm5005.</title>
        <authorList>
            <person name="De Meyer S."/>
            <person name="Wang P."/>
            <person name="Terpolilli J."/>
        </authorList>
    </citation>
    <scope>NUCLEOTIDE SEQUENCE [LARGE SCALE GENOMIC DNA]</scope>
    <source>
        <strain evidence="8">WSM5005</strain>
    </source>
</reference>
<dbReference type="GO" id="GO:0000156">
    <property type="term" value="F:phosphorelay response regulator activity"/>
    <property type="evidence" value="ECO:0007669"/>
    <property type="project" value="TreeGrafter"/>
</dbReference>
<dbReference type="CDD" id="cd00383">
    <property type="entry name" value="trans_reg_C"/>
    <property type="match status" value="1"/>
</dbReference>
<dbReference type="AlphaFoldDB" id="A0A1I9YQE3"/>
<dbReference type="PANTHER" id="PTHR48111:SF40">
    <property type="entry name" value="PHOSPHATE REGULON TRANSCRIPTIONAL REGULATORY PROTEIN PHOB"/>
    <property type="match status" value="1"/>
</dbReference>
<evidence type="ECO:0000259" key="6">
    <source>
        <dbReference type="PROSITE" id="PS50110"/>
    </source>
</evidence>
<dbReference type="Gene3D" id="3.40.50.2300">
    <property type="match status" value="1"/>
</dbReference>
<feature type="modified residue" description="4-aspartylphosphate" evidence="4">
    <location>
        <position position="51"/>
    </location>
</feature>
<sequence>MRVAVLQRDPVMRQSIETILVRAGHFCAAYENGLAMSRGLARSTMDLLVLDWQDTRSAGADLLRSVRRVAGERVPIMVVSSDGSEQSMVRALAGGADDYLASPLRDAEFRARVAALLRRAYPDRFSAATGFEIGPYRFDTVCGAVALRGEPVPLSPTQYRIAALLFSNIDRVMSREHIFETVWGRELLEFTRTIDSHVSRLRLLLALEPHNGVRLEPVYKSGYRLLWLGEQTSGSKPGQSARRP</sequence>
<dbReference type="SMART" id="SM00448">
    <property type="entry name" value="REC"/>
    <property type="match status" value="1"/>
</dbReference>
<evidence type="ECO:0000256" key="1">
    <source>
        <dbReference type="ARBA" id="ARBA00022553"/>
    </source>
</evidence>
<keyword evidence="2" id="KW-0902">Two-component regulatory system</keyword>
<reference evidence="8" key="2">
    <citation type="submission" date="2021-06" db="EMBL/GenBank/DDBJ databases">
        <authorList>
            <person name="Rogers T.H."/>
            <person name="Ramsay J.P."/>
            <person name="Wang P."/>
            <person name="Terpolilli J."/>
        </authorList>
    </citation>
    <scope>NUCLEOTIDE SEQUENCE</scope>
    <source>
        <strain evidence="8">WSM5005</strain>
    </source>
</reference>
<dbReference type="InterPro" id="IPR001867">
    <property type="entry name" value="OmpR/PhoB-type_DNA-bd"/>
</dbReference>
<dbReference type="RefSeq" id="WP_027195919.1">
    <property type="nucleotide sequence ID" value="NZ_CP017562.2"/>
</dbReference>
<protein>
    <submittedName>
        <fullName evidence="8">Response regulator transcription factor</fullName>
    </submittedName>
</protein>
<evidence type="ECO:0000256" key="2">
    <source>
        <dbReference type="ARBA" id="ARBA00023012"/>
    </source>
</evidence>
<evidence type="ECO:0000313" key="8">
    <source>
        <dbReference type="EMBL" id="APA88434.1"/>
    </source>
</evidence>
<feature type="domain" description="Response regulatory" evidence="6">
    <location>
        <begin position="2"/>
        <end position="117"/>
    </location>
</feature>
<organism evidence="8 9">
    <name type="scientific">Paraburkholderia sprentiae WSM5005</name>
    <dbReference type="NCBI Taxonomy" id="754502"/>
    <lineage>
        <taxon>Bacteria</taxon>
        <taxon>Pseudomonadati</taxon>
        <taxon>Pseudomonadota</taxon>
        <taxon>Betaproteobacteria</taxon>
        <taxon>Burkholderiales</taxon>
        <taxon>Burkholderiaceae</taxon>
        <taxon>Paraburkholderia</taxon>
    </lineage>
</organism>
<dbReference type="SUPFAM" id="SSF46894">
    <property type="entry name" value="C-terminal effector domain of the bipartite response regulators"/>
    <property type="match status" value="1"/>
</dbReference>
<gene>
    <name evidence="8" type="ORF">BJG93_24050</name>
</gene>
<dbReference type="GO" id="GO:0032993">
    <property type="term" value="C:protein-DNA complex"/>
    <property type="evidence" value="ECO:0007669"/>
    <property type="project" value="TreeGrafter"/>
</dbReference>
<dbReference type="PROSITE" id="PS50110">
    <property type="entry name" value="RESPONSE_REGULATORY"/>
    <property type="match status" value="1"/>
</dbReference>
<evidence type="ECO:0000256" key="5">
    <source>
        <dbReference type="PROSITE-ProRule" id="PRU01091"/>
    </source>
</evidence>
<dbReference type="GO" id="GO:0006355">
    <property type="term" value="P:regulation of DNA-templated transcription"/>
    <property type="evidence" value="ECO:0007669"/>
    <property type="project" value="InterPro"/>
</dbReference>
<dbReference type="STRING" id="754502.BJG93_24050"/>
<dbReference type="InterPro" id="IPR039420">
    <property type="entry name" value="WalR-like"/>
</dbReference>
<dbReference type="InterPro" id="IPR016032">
    <property type="entry name" value="Sig_transdc_resp-reg_C-effctor"/>
</dbReference>
<feature type="domain" description="OmpR/PhoB-type" evidence="7">
    <location>
        <begin position="128"/>
        <end position="227"/>
    </location>
</feature>
<feature type="DNA-binding region" description="OmpR/PhoB-type" evidence="5">
    <location>
        <begin position="128"/>
        <end position="227"/>
    </location>
</feature>
<dbReference type="Proteomes" id="UP000179860">
    <property type="component" value="Chromosome 2"/>
</dbReference>
<dbReference type="InterPro" id="IPR036388">
    <property type="entry name" value="WH-like_DNA-bd_sf"/>
</dbReference>
<dbReference type="InterPro" id="IPR011006">
    <property type="entry name" value="CheY-like_superfamily"/>
</dbReference>
<name>A0A1I9YQE3_9BURK</name>